<reference evidence="2" key="1">
    <citation type="submission" date="2020-06" db="EMBL/GenBank/DDBJ databases">
        <authorList>
            <person name="Li T."/>
            <person name="Hu X."/>
            <person name="Zhang T."/>
            <person name="Song X."/>
            <person name="Zhang H."/>
            <person name="Dai N."/>
            <person name="Sheng W."/>
            <person name="Hou X."/>
            <person name="Wei L."/>
        </authorList>
    </citation>
    <scope>NUCLEOTIDE SEQUENCE</scope>
    <source>
        <strain evidence="2">G01</strain>
        <tissue evidence="2">Leaf</tissue>
    </source>
</reference>
<proteinExistence type="predicted"/>
<comment type="caution">
    <text evidence="2">The sequence shown here is derived from an EMBL/GenBank/DDBJ whole genome shotgun (WGS) entry which is preliminary data.</text>
</comment>
<feature type="region of interest" description="Disordered" evidence="1">
    <location>
        <begin position="118"/>
        <end position="162"/>
    </location>
</feature>
<dbReference type="AlphaFoldDB" id="A0AAW2ILK5"/>
<organism evidence="2">
    <name type="scientific">Sesamum angustifolium</name>
    <dbReference type="NCBI Taxonomy" id="2727405"/>
    <lineage>
        <taxon>Eukaryota</taxon>
        <taxon>Viridiplantae</taxon>
        <taxon>Streptophyta</taxon>
        <taxon>Embryophyta</taxon>
        <taxon>Tracheophyta</taxon>
        <taxon>Spermatophyta</taxon>
        <taxon>Magnoliopsida</taxon>
        <taxon>eudicotyledons</taxon>
        <taxon>Gunneridae</taxon>
        <taxon>Pentapetalae</taxon>
        <taxon>asterids</taxon>
        <taxon>lamiids</taxon>
        <taxon>Lamiales</taxon>
        <taxon>Pedaliaceae</taxon>
        <taxon>Sesamum</taxon>
    </lineage>
</organism>
<evidence type="ECO:0000313" key="2">
    <source>
        <dbReference type="EMBL" id="KAL0282588.1"/>
    </source>
</evidence>
<gene>
    <name evidence="2" type="ORF">Sangu_2940200</name>
</gene>
<accession>A0AAW2ILK5</accession>
<dbReference type="EMBL" id="JACGWK010001802">
    <property type="protein sequence ID" value="KAL0282588.1"/>
    <property type="molecule type" value="Genomic_DNA"/>
</dbReference>
<name>A0AAW2ILK5_9LAMI</name>
<evidence type="ECO:0000256" key="1">
    <source>
        <dbReference type="SAM" id="MobiDB-lite"/>
    </source>
</evidence>
<sequence length="162" mass="18049">MSSSTSMLTPKQKYAVGALFALALHQVQIHQTLPLGFLPTAPDHCFFSASDNSTDSVSEDPHLWRIIPLVSFAPSSSTNYSFLYACSSNHFVRQLMDESGDMSSEAVEKEVSVAKGIDVMSSSMEKTPAEYDSKKEKQREYEQACREKFPDPKTISKENLKN</sequence>
<protein>
    <submittedName>
        <fullName evidence="2">Uncharacterized protein</fullName>
    </submittedName>
</protein>
<reference evidence="2" key="2">
    <citation type="journal article" date="2024" name="Plant">
        <title>Genomic evolution and insights into agronomic trait innovations of Sesamum species.</title>
        <authorList>
            <person name="Miao H."/>
            <person name="Wang L."/>
            <person name="Qu L."/>
            <person name="Liu H."/>
            <person name="Sun Y."/>
            <person name="Le M."/>
            <person name="Wang Q."/>
            <person name="Wei S."/>
            <person name="Zheng Y."/>
            <person name="Lin W."/>
            <person name="Duan Y."/>
            <person name="Cao H."/>
            <person name="Xiong S."/>
            <person name="Wang X."/>
            <person name="Wei L."/>
            <person name="Li C."/>
            <person name="Ma Q."/>
            <person name="Ju M."/>
            <person name="Zhao R."/>
            <person name="Li G."/>
            <person name="Mu C."/>
            <person name="Tian Q."/>
            <person name="Mei H."/>
            <person name="Zhang T."/>
            <person name="Gao T."/>
            <person name="Zhang H."/>
        </authorList>
    </citation>
    <scope>NUCLEOTIDE SEQUENCE</scope>
    <source>
        <strain evidence="2">G01</strain>
    </source>
</reference>
<feature type="compositionally biased region" description="Basic and acidic residues" evidence="1">
    <location>
        <begin position="127"/>
        <end position="162"/>
    </location>
</feature>